<accession>A0A9W4T3W2</accession>
<organism evidence="1 2">
    <name type="scientific">Funneliformis geosporum</name>
    <dbReference type="NCBI Taxonomy" id="1117311"/>
    <lineage>
        <taxon>Eukaryota</taxon>
        <taxon>Fungi</taxon>
        <taxon>Fungi incertae sedis</taxon>
        <taxon>Mucoromycota</taxon>
        <taxon>Glomeromycotina</taxon>
        <taxon>Glomeromycetes</taxon>
        <taxon>Glomerales</taxon>
        <taxon>Glomeraceae</taxon>
        <taxon>Funneliformis</taxon>
    </lineage>
</organism>
<dbReference type="Proteomes" id="UP001153678">
    <property type="component" value="Unassembled WGS sequence"/>
</dbReference>
<dbReference type="OrthoDB" id="2338441at2759"/>
<dbReference type="EMBL" id="CAMKVN010006904">
    <property type="protein sequence ID" value="CAI2190872.1"/>
    <property type="molecule type" value="Genomic_DNA"/>
</dbReference>
<sequence length="226" mass="26729">MSLYNTLNRKKTLAHENSRIFQYKYCLRIFSRCDAFRNYLQTHRDQMYLDENELTLEKNTNELRRTVINNTLQRIVLSPILFNDTISQFEKQPLDINDECEEQCWIKNDENFYNVLILDKNSESETNNDEEEGNDEIDVINVGNKEQNYTLLVSQIKVHLFQLLLMLDQPKNFRVQIMQHHQAYKAFVQLLVKHHLSDSVANDIIGLFNNFYMDPMTTLPSNAKAA</sequence>
<evidence type="ECO:0000313" key="1">
    <source>
        <dbReference type="EMBL" id="CAI2190872.1"/>
    </source>
</evidence>
<comment type="caution">
    <text evidence="1">The sequence shown here is derived from an EMBL/GenBank/DDBJ whole genome shotgun (WGS) entry which is preliminary data.</text>
</comment>
<keyword evidence="2" id="KW-1185">Reference proteome</keyword>
<reference evidence="1" key="1">
    <citation type="submission" date="2022-08" db="EMBL/GenBank/DDBJ databases">
        <authorList>
            <person name="Kallberg Y."/>
            <person name="Tangrot J."/>
            <person name="Rosling A."/>
        </authorList>
    </citation>
    <scope>NUCLEOTIDE SEQUENCE</scope>
    <source>
        <strain evidence="1">Wild A</strain>
    </source>
</reference>
<proteinExistence type="predicted"/>
<protein>
    <submittedName>
        <fullName evidence="1">13316_t:CDS:1</fullName>
    </submittedName>
</protein>
<evidence type="ECO:0000313" key="2">
    <source>
        <dbReference type="Proteomes" id="UP001153678"/>
    </source>
</evidence>
<gene>
    <name evidence="1" type="ORF">FWILDA_LOCUS14792</name>
</gene>
<dbReference type="AlphaFoldDB" id="A0A9W4T3W2"/>
<name>A0A9W4T3W2_9GLOM</name>